<dbReference type="AlphaFoldDB" id="A0A6D2KJG2"/>
<dbReference type="OrthoDB" id="1752183at2759"/>
<dbReference type="SUPFAM" id="SSF53098">
    <property type="entry name" value="Ribonuclease H-like"/>
    <property type="match status" value="1"/>
</dbReference>
<dbReference type="InterPro" id="IPR036397">
    <property type="entry name" value="RNaseH_sf"/>
</dbReference>
<dbReference type="GO" id="GO:0003676">
    <property type="term" value="F:nucleic acid binding"/>
    <property type="evidence" value="ECO:0007669"/>
    <property type="project" value="InterPro"/>
</dbReference>
<accession>A0A6D2KJG2</accession>
<dbReference type="InterPro" id="IPR044730">
    <property type="entry name" value="RNase_H-like_dom_plant"/>
</dbReference>
<name>A0A6D2KJG2_9BRAS</name>
<evidence type="ECO:0000313" key="2">
    <source>
        <dbReference type="Proteomes" id="UP000467841"/>
    </source>
</evidence>
<dbReference type="CDD" id="cd06222">
    <property type="entry name" value="RNase_H_like"/>
    <property type="match status" value="1"/>
</dbReference>
<sequence>MTNQERFCRHIGETEVCQVCRGGVESTLHVLRDCPAMAGIWMRIVPRGKQEAFFDMSCLEWCGNVFGNNTLWRDRVKFVKDYAKEVTAGRNGAHRAAPTNRQERLISWSPPSVGWMKLNTDGASLGNPGAATAGGVLRNGDGQWCGGFALNIGRCTAPLAELWGISDTHLLSFLVHLCHGFILKDWEVRFLHVYREANHLADGLATYAFSLPSGLHVFDLVPPDLATVLRDDVCGVAQSRQIHV</sequence>
<dbReference type="InterPro" id="IPR053151">
    <property type="entry name" value="RNase_H-like"/>
</dbReference>
<proteinExistence type="predicted"/>
<dbReference type="Gene3D" id="3.30.420.10">
    <property type="entry name" value="Ribonuclease H-like superfamily/Ribonuclease H"/>
    <property type="match status" value="1"/>
</dbReference>
<dbReference type="PANTHER" id="PTHR47723">
    <property type="entry name" value="OS05G0353850 PROTEIN"/>
    <property type="match status" value="1"/>
</dbReference>
<organism evidence="1 2">
    <name type="scientific">Microthlaspi erraticum</name>
    <dbReference type="NCBI Taxonomy" id="1685480"/>
    <lineage>
        <taxon>Eukaryota</taxon>
        <taxon>Viridiplantae</taxon>
        <taxon>Streptophyta</taxon>
        <taxon>Embryophyta</taxon>
        <taxon>Tracheophyta</taxon>
        <taxon>Spermatophyta</taxon>
        <taxon>Magnoliopsida</taxon>
        <taxon>eudicotyledons</taxon>
        <taxon>Gunneridae</taxon>
        <taxon>Pentapetalae</taxon>
        <taxon>rosids</taxon>
        <taxon>malvids</taxon>
        <taxon>Brassicales</taxon>
        <taxon>Brassicaceae</taxon>
        <taxon>Coluteocarpeae</taxon>
        <taxon>Microthlaspi</taxon>
    </lineage>
</organism>
<evidence type="ECO:0000313" key="1">
    <source>
        <dbReference type="EMBL" id="CAA7054619.1"/>
    </source>
</evidence>
<protein>
    <submittedName>
        <fullName evidence="1">Uncharacterized protein</fullName>
    </submittedName>
</protein>
<comment type="caution">
    <text evidence="1">The sequence shown here is derived from an EMBL/GenBank/DDBJ whole genome shotgun (WGS) entry which is preliminary data.</text>
</comment>
<reference evidence="1" key="1">
    <citation type="submission" date="2020-01" db="EMBL/GenBank/DDBJ databases">
        <authorList>
            <person name="Mishra B."/>
        </authorList>
    </citation>
    <scope>NUCLEOTIDE SEQUENCE [LARGE SCALE GENOMIC DNA]</scope>
</reference>
<gene>
    <name evidence="1" type="ORF">MERR_LOCUS41855</name>
</gene>
<dbReference type="PANTHER" id="PTHR47723:SF19">
    <property type="entry name" value="POLYNUCLEOTIDYL TRANSFERASE, RIBONUCLEASE H-LIKE SUPERFAMILY PROTEIN"/>
    <property type="match status" value="1"/>
</dbReference>
<dbReference type="Proteomes" id="UP000467841">
    <property type="component" value="Unassembled WGS sequence"/>
</dbReference>
<dbReference type="EMBL" id="CACVBM020001584">
    <property type="protein sequence ID" value="CAA7054619.1"/>
    <property type="molecule type" value="Genomic_DNA"/>
</dbReference>
<keyword evidence="2" id="KW-1185">Reference proteome</keyword>
<dbReference type="InterPro" id="IPR012337">
    <property type="entry name" value="RNaseH-like_sf"/>
</dbReference>